<name>A0ABQ6BH49_9CAUL</name>
<comment type="caution">
    <text evidence="5">The sequence shown here is derived from an EMBL/GenBank/DDBJ whole genome shotgun (WGS) entry which is preliminary data.</text>
</comment>
<evidence type="ECO:0000256" key="3">
    <source>
        <dbReference type="ARBA" id="ARBA00023163"/>
    </source>
</evidence>
<gene>
    <name evidence="5" type="ORF">GCM10007859_07850</name>
</gene>
<dbReference type="Proteomes" id="UP001156921">
    <property type="component" value="Unassembled WGS sequence"/>
</dbReference>
<dbReference type="InterPro" id="IPR039422">
    <property type="entry name" value="MarR/SlyA-like"/>
</dbReference>
<evidence type="ECO:0000259" key="4">
    <source>
        <dbReference type="Pfam" id="PF12802"/>
    </source>
</evidence>
<organism evidence="5 6">
    <name type="scientific">Brevundimonas denitrificans</name>
    <dbReference type="NCBI Taxonomy" id="1443434"/>
    <lineage>
        <taxon>Bacteria</taxon>
        <taxon>Pseudomonadati</taxon>
        <taxon>Pseudomonadota</taxon>
        <taxon>Alphaproteobacteria</taxon>
        <taxon>Caulobacterales</taxon>
        <taxon>Caulobacteraceae</taxon>
        <taxon>Brevundimonas</taxon>
    </lineage>
</organism>
<protein>
    <submittedName>
        <fullName evidence="5">MarR family transcriptional regulator</fullName>
    </submittedName>
</protein>
<evidence type="ECO:0000313" key="6">
    <source>
        <dbReference type="Proteomes" id="UP001156921"/>
    </source>
</evidence>
<dbReference type="SUPFAM" id="SSF46785">
    <property type="entry name" value="Winged helix' DNA-binding domain"/>
    <property type="match status" value="1"/>
</dbReference>
<dbReference type="EMBL" id="BSOY01000010">
    <property type="protein sequence ID" value="GLS00777.1"/>
    <property type="molecule type" value="Genomic_DNA"/>
</dbReference>
<dbReference type="Pfam" id="PF12802">
    <property type="entry name" value="MarR_2"/>
    <property type="match status" value="1"/>
</dbReference>
<keyword evidence="6" id="KW-1185">Reference proteome</keyword>
<feature type="domain" description="HTH marR-type" evidence="4">
    <location>
        <begin position="41"/>
        <end position="89"/>
    </location>
</feature>
<proteinExistence type="predicted"/>
<reference evidence="6" key="1">
    <citation type="journal article" date="2019" name="Int. J. Syst. Evol. Microbiol.">
        <title>The Global Catalogue of Microorganisms (GCM) 10K type strain sequencing project: providing services to taxonomists for standard genome sequencing and annotation.</title>
        <authorList>
            <consortium name="The Broad Institute Genomics Platform"/>
            <consortium name="The Broad Institute Genome Sequencing Center for Infectious Disease"/>
            <person name="Wu L."/>
            <person name="Ma J."/>
        </authorList>
    </citation>
    <scope>NUCLEOTIDE SEQUENCE [LARGE SCALE GENOMIC DNA]</scope>
    <source>
        <strain evidence="6">NBRC 110107</strain>
    </source>
</reference>
<keyword evidence="1" id="KW-0805">Transcription regulation</keyword>
<dbReference type="InterPro" id="IPR036390">
    <property type="entry name" value="WH_DNA-bd_sf"/>
</dbReference>
<dbReference type="PANTHER" id="PTHR33164">
    <property type="entry name" value="TRANSCRIPTIONAL REGULATOR, MARR FAMILY"/>
    <property type="match status" value="1"/>
</dbReference>
<dbReference type="Gene3D" id="1.10.10.10">
    <property type="entry name" value="Winged helix-like DNA-binding domain superfamily/Winged helix DNA-binding domain"/>
    <property type="match status" value="1"/>
</dbReference>
<accession>A0ABQ6BH49</accession>
<sequence length="160" mass="17478">MPYSLQTHGVLLRRLIDHLDGAVEQAYADAGLDYRPRFTPIFRALLNKGPATLRALSRHTGVSHSAVSQTITQMAARGWVSLEAGTDARERIVTLTPFARESLPRLEQCWAATEAASRSLDEDVGQPLAGVLIRALEALERRPLADRLAAASSDNHGVNR</sequence>
<evidence type="ECO:0000256" key="1">
    <source>
        <dbReference type="ARBA" id="ARBA00023015"/>
    </source>
</evidence>
<dbReference type="InterPro" id="IPR000835">
    <property type="entry name" value="HTH_MarR-typ"/>
</dbReference>
<evidence type="ECO:0000256" key="2">
    <source>
        <dbReference type="ARBA" id="ARBA00023125"/>
    </source>
</evidence>
<evidence type="ECO:0000313" key="5">
    <source>
        <dbReference type="EMBL" id="GLS00777.1"/>
    </source>
</evidence>
<keyword evidence="2" id="KW-0238">DNA-binding</keyword>
<dbReference type="InterPro" id="IPR036388">
    <property type="entry name" value="WH-like_DNA-bd_sf"/>
</dbReference>
<keyword evidence="3" id="KW-0804">Transcription</keyword>
<dbReference type="PANTHER" id="PTHR33164:SF64">
    <property type="entry name" value="TRANSCRIPTIONAL REGULATOR SLYA"/>
    <property type="match status" value="1"/>
</dbReference>
<dbReference type="RefSeq" id="WP_284221362.1">
    <property type="nucleotide sequence ID" value="NZ_BSOY01000010.1"/>
</dbReference>